<feature type="transmembrane region" description="Helical" evidence="2">
    <location>
        <begin position="144"/>
        <end position="167"/>
    </location>
</feature>
<name>A0A438EAF1_VITVI</name>
<protein>
    <submittedName>
        <fullName evidence="3">Uncharacterized protein</fullName>
    </submittedName>
</protein>
<evidence type="ECO:0000256" key="2">
    <source>
        <dbReference type="SAM" id="Phobius"/>
    </source>
</evidence>
<proteinExistence type="predicted"/>
<sequence length="226" mass="25021">MDPSWLMLSTSEGKARGCSPSNPPIIYLSQMGRLQEDSRLGLNLMSNHLLVPSGVKLPVNNALWLRKCSWDFQQQNISDIDDSSKETMNIDNSSISADGSIDSSSISADESFNSDSPDRGTYNRALEIESMDTRKKPADPGKMIIFETWGQLLVMVPFTVAITLFGASWANEREYIVPGFFPNSQTFFLITTLNFYVSIIGIVVGHVSPTFARGFHLIASCAPLYH</sequence>
<evidence type="ECO:0000313" key="3">
    <source>
        <dbReference type="EMBL" id="RVW44775.1"/>
    </source>
</evidence>
<feature type="transmembrane region" description="Helical" evidence="2">
    <location>
        <begin position="187"/>
        <end position="207"/>
    </location>
</feature>
<organism evidence="3 4">
    <name type="scientific">Vitis vinifera</name>
    <name type="common">Grape</name>
    <dbReference type="NCBI Taxonomy" id="29760"/>
    <lineage>
        <taxon>Eukaryota</taxon>
        <taxon>Viridiplantae</taxon>
        <taxon>Streptophyta</taxon>
        <taxon>Embryophyta</taxon>
        <taxon>Tracheophyta</taxon>
        <taxon>Spermatophyta</taxon>
        <taxon>Magnoliopsida</taxon>
        <taxon>eudicotyledons</taxon>
        <taxon>Gunneridae</taxon>
        <taxon>Pentapetalae</taxon>
        <taxon>rosids</taxon>
        <taxon>Vitales</taxon>
        <taxon>Vitaceae</taxon>
        <taxon>Viteae</taxon>
        <taxon>Vitis</taxon>
    </lineage>
</organism>
<evidence type="ECO:0000313" key="4">
    <source>
        <dbReference type="Proteomes" id="UP000288805"/>
    </source>
</evidence>
<feature type="compositionally biased region" description="Low complexity" evidence="1">
    <location>
        <begin position="89"/>
        <end position="115"/>
    </location>
</feature>
<accession>A0A438EAF1</accession>
<feature type="region of interest" description="Disordered" evidence="1">
    <location>
        <begin position="83"/>
        <end position="118"/>
    </location>
</feature>
<dbReference type="AlphaFoldDB" id="A0A438EAF1"/>
<keyword evidence="2" id="KW-0472">Membrane</keyword>
<evidence type="ECO:0000256" key="1">
    <source>
        <dbReference type="SAM" id="MobiDB-lite"/>
    </source>
</evidence>
<keyword evidence="2" id="KW-0812">Transmembrane</keyword>
<dbReference type="Proteomes" id="UP000288805">
    <property type="component" value="Unassembled WGS sequence"/>
</dbReference>
<gene>
    <name evidence="3" type="ORF">CK203_081877</name>
</gene>
<reference evidence="3 4" key="1">
    <citation type="journal article" date="2018" name="PLoS Genet.">
        <title>Population sequencing reveals clonal diversity and ancestral inbreeding in the grapevine cultivar Chardonnay.</title>
        <authorList>
            <person name="Roach M.J."/>
            <person name="Johnson D.L."/>
            <person name="Bohlmann J."/>
            <person name="van Vuuren H.J."/>
            <person name="Jones S.J."/>
            <person name="Pretorius I.S."/>
            <person name="Schmidt S.A."/>
            <person name="Borneman A.R."/>
        </authorList>
    </citation>
    <scope>NUCLEOTIDE SEQUENCE [LARGE SCALE GENOMIC DNA]</scope>
    <source>
        <strain evidence="4">cv. Chardonnay</strain>
        <tissue evidence="3">Leaf</tissue>
    </source>
</reference>
<keyword evidence="2" id="KW-1133">Transmembrane helix</keyword>
<dbReference type="EMBL" id="QGNW01001343">
    <property type="protein sequence ID" value="RVW44775.1"/>
    <property type="molecule type" value="Genomic_DNA"/>
</dbReference>
<comment type="caution">
    <text evidence="3">The sequence shown here is derived from an EMBL/GenBank/DDBJ whole genome shotgun (WGS) entry which is preliminary data.</text>
</comment>